<dbReference type="InterPro" id="IPR039968">
    <property type="entry name" value="BcerS-like"/>
</dbReference>
<protein>
    <recommendedName>
        <fullName evidence="3">N-acetyltransferase domain-containing protein</fullName>
    </recommendedName>
</protein>
<evidence type="ECO:0008006" key="3">
    <source>
        <dbReference type="Google" id="ProtNLM"/>
    </source>
</evidence>
<dbReference type="InterPro" id="IPR016181">
    <property type="entry name" value="Acyl_CoA_acyltransferase"/>
</dbReference>
<dbReference type="AlphaFoldDB" id="A0A0D6MJH8"/>
<proteinExistence type="predicted"/>
<dbReference type="Proteomes" id="UP000032679">
    <property type="component" value="Unassembled WGS sequence"/>
</dbReference>
<dbReference type="PANTHER" id="PTHR41368:SF1">
    <property type="entry name" value="PROTEIN YGHO"/>
    <property type="match status" value="1"/>
</dbReference>
<organism evidence="1 2">
    <name type="scientific">Tanticharoenia sakaeratensis NBRC 103193</name>
    <dbReference type="NCBI Taxonomy" id="1231623"/>
    <lineage>
        <taxon>Bacteria</taxon>
        <taxon>Pseudomonadati</taxon>
        <taxon>Pseudomonadota</taxon>
        <taxon>Alphaproteobacteria</taxon>
        <taxon>Acetobacterales</taxon>
        <taxon>Acetobacteraceae</taxon>
        <taxon>Tanticharoenia</taxon>
    </lineage>
</organism>
<accession>A0A0D6MJH8</accession>
<gene>
    <name evidence="1" type="ORF">Tasa_009_223</name>
</gene>
<dbReference type="SUPFAM" id="SSF55729">
    <property type="entry name" value="Acyl-CoA N-acyltransferases (Nat)"/>
    <property type="match status" value="1"/>
</dbReference>
<reference evidence="1 2" key="1">
    <citation type="submission" date="2012-10" db="EMBL/GenBank/DDBJ databases">
        <title>Genome sequencing of Tanticharoenia sakaeratensis NBRC 103193.</title>
        <authorList>
            <person name="Azuma Y."/>
            <person name="Hadano H."/>
            <person name="Hirakawa H."/>
            <person name="Matsushita K."/>
        </authorList>
    </citation>
    <scope>NUCLEOTIDE SEQUENCE [LARGE SCALE GENOMIC DNA]</scope>
    <source>
        <strain evidence="1 2">NBRC 103193</strain>
    </source>
</reference>
<keyword evidence="2" id="KW-1185">Reference proteome</keyword>
<dbReference type="EMBL" id="BALE01000009">
    <property type="protein sequence ID" value="GAN53428.1"/>
    <property type="molecule type" value="Genomic_DNA"/>
</dbReference>
<dbReference type="PANTHER" id="PTHR41368">
    <property type="entry name" value="PROTEIN YGHO"/>
    <property type="match status" value="1"/>
</dbReference>
<comment type="caution">
    <text evidence="1">The sequence shown here is derived from an EMBL/GenBank/DDBJ whole genome shotgun (WGS) entry which is preliminary data.</text>
</comment>
<evidence type="ECO:0000313" key="2">
    <source>
        <dbReference type="Proteomes" id="UP000032679"/>
    </source>
</evidence>
<evidence type="ECO:0000313" key="1">
    <source>
        <dbReference type="EMBL" id="GAN53428.1"/>
    </source>
</evidence>
<dbReference type="Gene3D" id="3.40.630.30">
    <property type="match status" value="1"/>
</dbReference>
<name>A0A0D6MJH8_9PROT</name>
<sequence>MPQPESDLVRSDSPADAVSVTPVADKAGIALFISLPRRLYAGLAGFVPPLDLEQADLLHPAKSAFYRHASVQMFIAWRSGAPVGRICAQVDFVAQSQDANAPGYFGALDAIDDRAVVHALLDAAQDWLRAQGMRGMRGPLTPSPNGESGLMIEGQSEPAMIAMPWHPVWLADHVAAFGFDETNDLLSYRMPLDGTTELAHAVPDGMKPGQGALRNIAIKSLSKKEIAQQGEVLRTLYNDAWKNTWNFVPLQSYEIESMIKQLAPLLRSEHYVQIEQNGVPVAMALVVPNLYDIAGDLGGAPSPFGWARLGIRLLRHRFTSARVILLGVSSRLQGTLLGALMPGVAIAELFQRGHSLPYNHVDLGWIREHDMPMRRLIERIAPLPNKRYRVYERAIERPAPDTGP</sequence>
<dbReference type="STRING" id="1231623.Tasa_009_223"/>